<accession>A0AAU7CZF4</accession>
<sequence>MAPTCVAALYLALFIAQVPAQQLIAASSSTDSASNSALPDAPGTPLDQQSDRITSTQPPLTTTNPDAVSPNGTQQTKRILGVMPNFRSVSADVKLPPQTAGQKFINAGKDTFDYSSLLIAAIQAGEAMNDKSYPEWHQGVAGYSRYYWHTLADTASENFMVGGVGPALFHQDNRFYTLGHGGFRRRAFYAATRVLITRKDDGDNTFNYSEIIGSGAASGASTLYYPTQYRTWTKVGQKWLTSCIIDSANYTFKEFWPDINKKVFHTH</sequence>
<evidence type="ECO:0000256" key="1">
    <source>
        <dbReference type="SAM" id="MobiDB-lite"/>
    </source>
</evidence>
<keyword evidence="2" id="KW-0732">Signal</keyword>
<feature type="region of interest" description="Disordered" evidence="1">
    <location>
        <begin position="31"/>
        <end position="73"/>
    </location>
</feature>
<feature type="signal peptide" evidence="2">
    <location>
        <begin position="1"/>
        <end position="20"/>
    </location>
</feature>
<dbReference type="EMBL" id="CP121194">
    <property type="protein sequence ID" value="XBH10277.1"/>
    <property type="molecule type" value="Genomic_DNA"/>
</dbReference>
<dbReference type="EMBL" id="CP121195">
    <property type="protein sequence ID" value="XBH13714.1"/>
    <property type="molecule type" value="Genomic_DNA"/>
</dbReference>
<protein>
    <submittedName>
        <fullName evidence="4">Uncharacterized protein</fullName>
    </submittedName>
</protein>
<proteinExistence type="predicted"/>
<evidence type="ECO:0000256" key="2">
    <source>
        <dbReference type="SAM" id="SignalP"/>
    </source>
</evidence>
<feature type="compositionally biased region" description="Polar residues" evidence="1">
    <location>
        <begin position="46"/>
        <end position="73"/>
    </location>
</feature>
<gene>
    <name evidence="3" type="ORF">P4G45_00730</name>
    <name evidence="4" type="ORF">P8936_00735</name>
</gene>
<name>A0AAU7D7E6_9BACT</name>
<dbReference type="KEGG" id="epl:P4G45_00730"/>
<dbReference type="AlphaFoldDB" id="A0AAU7D7E6"/>
<organism evidence="4">
    <name type="scientific">Edaphobacter paludis</name>
    <dbReference type="NCBI Taxonomy" id="3035702"/>
    <lineage>
        <taxon>Bacteria</taxon>
        <taxon>Pseudomonadati</taxon>
        <taxon>Acidobacteriota</taxon>
        <taxon>Terriglobia</taxon>
        <taxon>Terriglobales</taxon>
        <taxon>Acidobacteriaceae</taxon>
        <taxon>Edaphobacter</taxon>
    </lineage>
</organism>
<accession>A0AAU7D7E6</accession>
<dbReference type="RefSeq" id="WP_348267783.1">
    <property type="nucleotide sequence ID" value="NZ_CP121194.1"/>
</dbReference>
<reference evidence="4" key="1">
    <citation type="submission" date="2023-03" db="EMBL/GenBank/DDBJ databases">
        <title>Edaphobacter sp.</title>
        <authorList>
            <person name="Huber K.J."/>
            <person name="Papendorf J."/>
            <person name="Pilke C."/>
            <person name="Bunk B."/>
            <person name="Sproeer C."/>
            <person name="Pester M."/>
        </authorList>
    </citation>
    <scope>NUCLEOTIDE SEQUENCE</scope>
    <source>
        <strain evidence="3">DSM 109919</strain>
        <strain evidence="4">DSM 109920</strain>
    </source>
</reference>
<evidence type="ECO:0000313" key="3">
    <source>
        <dbReference type="EMBL" id="XBH10277.1"/>
    </source>
</evidence>
<evidence type="ECO:0000313" key="4">
    <source>
        <dbReference type="EMBL" id="XBH13714.1"/>
    </source>
</evidence>
<feature type="chain" id="PRO_5043288579" evidence="2">
    <location>
        <begin position="21"/>
        <end position="267"/>
    </location>
</feature>